<sequence length="76" mass="8925">MNYNEADFVQYALQQMEIPILHRNGNYFDLAGGFSLEVESRDLYRLSFEQWVISPFDDIGTLCQFIKTNLTPRTNE</sequence>
<dbReference type="AlphaFoldDB" id="A0A7W5ZQ02"/>
<dbReference type="RefSeq" id="WP_183979216.1">
    <property type="nucleotide sequence ID" value="NZ_JACIBY010000017.1"/>
</dbReference>
<keyword evidence="2" id="KW-1185">Reference proteome</keyword>
<dbReference type="EMBL" id="JACIBY010000017">
    <property type="protein sequence ID" value="MBB3841503.1"/>
    <property type="molecule type" value="Genomic_DNA"/>
</dbReference>
<name>A0A7W5ZQ02_9BACT</name>
<organism evidence="1 2">
    <name type="scientific">Runella defluvii</name>
    <dbReference type="NCBI Taxonomy" id="370973"/>
    <lineage>
        <taxon>Bacteria</taxon>
        <taxon>Pseudomonadati</taxon>
        <taxon>Bacteroidota</taxon>
        <taxon>Cytophagia</taxon>
        <taxon>Cytophagales</taxon>
        <taxon>Spirosomataceae</taxon>
        <taxon>Runella</taxon>
    </lineage>
</organism>
<protein>
    <submittedName>
        <fullName evidence="1">Uncharacterized protein</fullName>
    </submittedName>
</protein>
<evidence type="ECO:0000313" key="1">
    <source>
        <dbReference type="EMBL" id="MBB3841503.1"/>
    </source>
</evidence>
<dbReference type="Proteomes" id="UP000541352">
    <property type="component" value="Unassembled WGS sequence"/>
</dbReference>
<accession>A0A7W5ZQ02</accession>
<comment type="caution">
    <text evidence="1">The sequence shown here is derived from an EMBL/GenBank/DDBJ whole genome shotgun (WGS) entry which is preliminary data.</text>
</comment>
<gene>
    <name evidence="1" type="ORF">FHS57_005531</name>
</gene>
<evidence type="ECO:0000313" key="2">
    <source>
        <dbReference type="Proteomes" id="UP000541352"/>
    </source>
</evidence>
<proteinExistence type="predicted"/>
<reference evidence="1 2" key="1">
    <citation type="submission" date="2020-08" db="EMBL/GenBank/DDBJ databases">
        <title>Genomic Encyclopedia of Type Strains, Phase IV (KMG-IV): sequencing the most valuable type-strain genomes for metagenomic binning, comparative biology and taxonomic classification.</title>
        <authorList>
            <person name="Goeker M."/>
        </authorList>
    </citation>
    <scope>NUCLEOTIDE SEQUENCE [LARGE SCALE GENOMIC DNA]</scope>
    <source>
        <strain evidence="1 2">DSM 17976</strain>
    </source>
</reference>